<dbReference type="Proteomes" id="UP001500902">
    <property type="component" value="Unassembled WGS sequence"/>
</dbReference>
<dbReference type="PANTHER" id="PTHR16305">
    <property type="entry name" value="TESTICULAR SOLUBLE ADENYLYL CYCLASE"/>
    <property type="match status" value="1"/>
</dbReference>
<dbReference type="InterPro" id="IPR041664">
    <property type="entry name" value="AAA_16"/>
</dbReference>
<dbReference type="Pfam" id="PF13191">
    <property type="entry name" value="AAA_16"/>
    <property type="match status" value="1"/>
</dbReference>
<dbReference type="InterPro" id="IPR027417">
    <property type="entry name" value="P-loop_NTPase"/>
</dbReference>
<evidence type="ECO:0000256" key="3">
    <source>
        <dbReference type="SAM" id="MobiDB-lite"/>
    </source>
</evidence>
<feature type="region of interest" description="Disordered" evidence="3">
    <location>
        <begin position="459"/>
        <end position="496"/>
    </location>
</feature>
<keyword evidence="2" id="KW-0067">ATP-binding</keyword>
<protein>
    <recommendedName>
        <fullName evidence="4">Orc1-like AAA ATPase domain-containing protein</fullName>
    </recommendedName>
</protein>
<sequence length="1051" mass="112715">MAMLIGRERPAAILRGEVERALVSHGALVLVTGEAGVGKSALVADAAEEAVRGGARVLTGACWEGEGAPGYWPWVQVVRQLSPGATPQDLARGDGEAFELYDAVTGLLVSASREQPVVVVLEDLHWADAASLRLLEFVVGHAWFERLLVIGTYRDAEVEGALSLPLEARATTLALTGLDRAGVGRLVARTTGVPPSDELVSEIHRRTGGNPFFVEQAARLWQGGSPLATIPPGVEAAVRRRLSRLADGVLDVLRMGAVLGREFAEEPVSTALARPVRMELDQAVSAKLVTSRGAGHYAFVHDLVRETLYADLDEPVLGTLHAAALRALDTALPATLAHHAYLAAVPEAPDLLLAAARDAEGRMADEEAVTHYRRALELTSSADRRRRATIGFDLGVAQHRAGDTAAGVRTVEAAIAITRGLDAPDLLAIAALKLHDLCYAGQDRWTDFVHEAHQRLVHAGASPHDPPPHLSAPLASATGARPDAQRTGVSMGVGPGAGPGAGADMIGGARAELLLEIRRQASARGDGGGRLDAAARELSEVAADLARQGDDDEALGYSLLVRLGAIWGAGTTAERLAITDELAAVARRSHDRQLDLTARSWRIGALLELGDPGCLAEQRVFAARAEGSELALHRHEAIVLKAMFATLTGRFDEAETHIDAAYELGEQPGIGRGDLRWLQRWSAALLRGRFDVADDVLAEMEGAGSPHFPLFHAVTAVQRGDGSEAAVRHLAEIMASGEQYLRWMGPLWLRFQAQAAARSKDPVLCEHARAAISPYVGQWAVTATVAVEGPYTHWMAVLDAAQGRWDAAIDGFTSAYRAADLLGARPWSVESRARLAEALQARGDDAAALIEEVEREAAELGMLVRLPRPGANAFRFDGEVWTLTFGGRSVHLPDSKGLADLRMLIGRPGREVPAVELLNPAGGEVVIAARGMGGDEVLDAEARTRYRRRLELLDEEIDRAVELGDDRRAAGFDAERQALLDELRTAAGLGGRPRRLGDEAERARKAVTNRIRNTLRQLDHRHPELAAHLRASVSTGATCRYRPDSEVRWTF</sequence>
<gene>
    <name evidence="5" type="ORF">GCM10022224_063580</name>
</gene>
<evidence type="ECO:0000313" key="6">
    <source>
        <dbReference type="Proteomes" id="UP001500902"/>
    </source>
</evidence>
<evidence type="ECO:0000256" key="1">
    <source>
        <dbReference type="ARBA" id="ARBA00022741"/>
    </source>
</evidence>
<comment type="caution">
    <text evidence="5">The sequence shown here is derived from an EMBL/GenBank/DDBJ whole genome shotgun (WGS) entry which is preliminary data.</text>
</comment>
<dbReference type="RefSeq" id="WP_344886445.1">
    <property type="nucleotide sequence ID" value="NZ_BAAAZP010000112.1"/>
</dbReference>
<dbReference type="PANTHER" id="PTHR16305:SF35">
    <property type="entry name" value="TRANSCRIPTIONAL ACTIVATOR DOMAIN"/>
    <property type="match status" value="1"/>
</dbReference>
<dbReference type="SUPFAM" id="SSF52540">
    <property type="entry name" value="P-loop containing nucleoside triphosphate hydrolases"/>
    <property type="match status" value="1"/>
</dbReference>
<evidence type="ECO:0000313" key="5">
    <source>
        <dbReference type="EMBL" id="GAA3689415.1"/>
    </source>
</evidence>
<dbReference type="InterPro" id="IPR011990">
    <property type="entry name" value="TPR-like_helical_dom_sf"/>
</dbReference>
<name>A0ABP7CFC1_9ACTN</name>
<proteinExistence type="predicted"/>
<keyword evidence="1" id="KW-0547">Nucleotide-binding</keyword>
<dbReference type="EMBL" id="BAAAZP010000112">
    <property type="protein sequence ID" value="GAA3689415.1"/>
    <property type="molecule type" value="Genomic_DNA"/>
</dbReference>
<feature type="domain" description="Orc1-like AAA ATPase" evidence="4">
    <location>
        <begin position="4"/>
        <end position="150"/>
    </location>
</feature>
<dbReference type="SUPFAM" id="SSF48452">
    <property type="entry name" value="TPR-like"/>
    <property type="match status" value="1"/>
</dbReference>
<evidence type="ECO:0000259" key="4">
    <source>
        <dbReference type="Pfam" id="PF13191"/>
    </source>
</evidence>
<evidence type="ECO:0000256" key="2">
    <source>
        <dbReference type="ARBA" id="ARBA00022840"/>
    </source>
</evidence>
<accession>A0ABP7CFC1</accession>
<keyword evidence="6" id="KW-1185">Reference proteome</keyword>
<reference evidence="6" key="1">
    <citation type="journal article" date="2019" name="Int. J. Syst. Evol. Microbiol.">
        <title>The Global Catalogue of Microorganisms (GCM) 10K type strain sequencing project: providing services to taxonomists for standard genome sequencing and annotation.</title>
        <authorList>
            <consortium name="The Broad Institute Genomics Platform"/>
            <consortium name="The Broad Institute Genome Sequencing Center for Infectious Disease"/>
            <person name="Wu L."/>
            <person name="Ma J."/>
        </authorList>
    </citation>
    <scope>NUCLEOTIDE SEQUENCE [LARGE SCALE GENOMIC DNA]</scope>
    <source>
        <strain evidence="6">JCM 16904</strain>
    </source>
</reference>
<organism evidence="5 6">
    <name type="scientific">Nonomuraea antimicrobica</name>
    <dbReference type="NCBI Taxonomy" id="561173"/>
    <lineage>
        <taxon>Bacteria</taxon>
        <taxon>Bacillati</taxon>
        <taxon>Actinomycetota</taxon>
        <taxon>Actinomycetes</taxon>
        <taxon>Streptosporangiales</taxon>
        <taxon>Streptosporangiaceae</taxon>
        <taxon>Nonomuraea</taxon>
    </lineage>
</organism>